<dbReference type="NCBIfam" id="NF005926">
    <property type="entry name" value="PRK07940.1"/>
    <property type="match status" value="1"/>
</dbReference>
<reference evidence="10" key="1">
    <citation type="journal article" date="2019" name="Int. J. Syst. Evol. Microbiol.">
        <title>The Global Catalogue of Microorganisms (GCM) 10K type strain sequencing project: providing services to taxonomists for standard genome sequencing and annotation.</title>
        <authorList>
            <consortium name="The Broad Institute Genomics Platform"/>
            <consortium name="The Broad Institute Genome Sequencing Center for Infectious Disease"/>
            <person name="Wu L."/>
            <person name="Ma J."/>
        </authorList>
    </citation>
    <scope>NUCLEOTIDE SEQUENCE [LARGE SCALE GENOMIC DNA]</scope>
    <source>
        <strain evidence="10">IBRC-M 10908</strain>
    </source>
</reference>
<organism evidence="9 10">
    <name type="scientific">Salininema proteolyticum</name>
    <dbReference type="NCBI Taxonomy" id="1607685"/>
    <lineage>
        <taxon>Bacteria</taxon>
        <taxon>Bacillati</taxon>
        <taxon>Actinomycetota</taxon>
        <taxon>Actinomycetes</taxon>
        <taxon>Glycomycetales</taxon>
        <taxon>Glycomycetaceae</taxon>
        <taxon>Salininema</taxon>
    </lineage>
</organism>
<dbReference type="RefSeq" id="WP_380618933.1">
    <property type="nucleotide sequence ID" value="NZ_JBHSDK010000010.1"/>
</dbReference>
<dbReference type="SMART" id="SM00382">
    <property type="entry name" value="AAA"/>
    <property type="match status" value="1"/>
</dbReference>
<dbReference type="Gene3D" id="3.40.50.300">
    <property type="entry name" value="P-loop containing nucleotide triphosphate hydrolases"/>
    <property type="match status" value="1"/>
</dbReference>
<dbReference type="Proteomes" id="UP001595823">
    <property type="component" value="Unassembled WGS sequence"/>
</dbReference>
<dbReference type="PANTHER" id="PTHR11669">
    <property type="entry name" value="REPLICATION FACTOR C / DNA POLYMERASE III GAMMA-TAU SUBUNIT"/>
    <property type="match status" value="1"/>
</dbReference>
<protein>
    <recommendedName>
        <fullName evidence="2">DNA polymerase III subunit delta'</fullName>
        <ecNumber evidence="1">2.7.7.7</ecNumber>
    </recommendedName>
</protein>
<evidence type="ECO:0000256" key="7">
    <source>
        <dbReference type="ARBA" id="ARBA00049244"/>
    </source>
</evidence>
<keyword evidence="3 9" id="KW-0808">Transferase</keyword>
<feature type="domain" description="AAA+ ATPase" evidence="8">
    <location>
        <begin position="28"/>
        <end position="168"/>
    </location>
</feature>
<dbReference type="EC" id="2.7.7.7" evidence="1"/>
<sequence>MAAPVFADLVGQEDVAETLTSAATGQGLTHAWLFTGPPGSGRSTAALSFAASLECPEGGCGDCPACHTVLAGSHADVTRVIPEGLTIGVDNVRGLIQGASRSPTSAPWRILIIEDADRLTEAAANALLKAIEEPPPATLFLLCAPSDNPAEISVTIRSRCRLVALRQPSAESVARLLMTRDGVTEREASLYAHATAGHIGRARRLATDPEAQARRDAVLAIPRSLSSLGACFTAAAELVEKAEAEAADTYTDQSARERDELETALGKGGTGKGATKAARGSAAALKELEKRQKTRDTRAQRDSLDRALVDLAEFYRDALATRLGAQVRLVHTDISDVTRAAAAKLSAESLLRRVDAIMECRESLGRNVRPRIAVEAMMCRLWRD</sequence>
<evidence type="ECO:0000256" key="5">
    <source>
        <dbReference type="ARBA" id="ARBA00022705"/>
    </source>
</evidence>
<evidence type="ECO:0000256" key="6">
    <source>
        <dbReference type="ARBA" id="ARBA00022932"/>
    </source>
</evidence>
<accession>A0ABV8TWT5</accession>
<gene>
    <name evidence="9" type="ORF">ACFPET_06485</name>
</gene>
<comment type="caution">
    <text evidence="9">The sequence shown here is derived from an EMBL/GenBank/DDBJ whole genome shotgun (WGS) entry which is preliminary data.</text>
</comment>
<keyword evidence="6" id="KW-0239">DNA-directed DNA polymerase</keyword>
<evidence type="ECO:0000256" key="2">
    <source>
        <dbReference type="ARBA" id="ARBA00014363"/>
    </source>
</evidence>
<evidence type="ECO:0000313" key="10">
    <source>
        <dbReference type="Proteomes" id="UP001595823"/>
    </source>
</evidence>
<name>A0ABV8TWT5_9ACTN</name>
<evidence type="ECO:0000256" key="1">
    <source>
        <dbReference type="ARBA" id="ARBA00012417"/>
    </source>
</evidence>
<dbReference type="InterPro" id="IPR050238">
    <property type="entry name" value="DNA_Rep/Repair_Clamp_Loader"/>
</dbReference>
<dbReference type="InterPro" id="IPR004622">
    <property type="entry name" value="DNA_pol_HolB"/>
</dbReference>
<dbReference type="NCBIfam" id="TIGR00678">
    <property type="entry name" value="holB"/>
    <property type="match status" value="1"/>
</dbReference>
<dbReference type="GO" id="GO:0003887">
    <property type="term" value="F:DNA-directed DNA polymerase activity"/>
    <property type="evidence" value="ECO:0007669"/>
    <property type="project" value="UniProtKB-EC"/>
</dbReference>
<comment type="catalytic activity">
    <reaction evidence="7">
        <text>DNA(n) + a 2'-deoxyribonucleoside 5'-triphosphate = DNA(n+1) + diphosphate</text>
        <dbReference type="Rhea" id="RHEA:22508"/>
        <dbReference type="Rhea" id="RHEA-COMP:17339"/>
        <dbReference type="Rhea" id="RHEA-COMP:17340"/>
        <dbReference type="ChEBI" id="CHEBI:33019"/>
        <dbReference type="ChEBI" id="CHEBI:61560"/>
        <dbReference type="ChEBI" id="CHEBI:173112"/>
        <dbReference type="EC" id="2.7.7.7"/>
    </reaction>
</comment>
<dbReference type="InterPro" id="IPR027417">
    <property type="entry name" value="P-loop_NTPase"/>
</dbReference>
<dbReference type="SUPFAM" id="SSF52540">
    <property type="entry name" value="P-loop containing nucleoside triphosphate hydrolases"/>
    <property type="match status" value="1"/>
</dbReference>
<dbReference type="PANTHER" id="PTHR11669:SF8">
    <property type="entry name" value="DNA POLYMERASE III SUBUNIT DELTA"/>
    <property type="match status" value="1"/>
</dbReference>
<keyword evidence="4 9" id="KW-0548">Nucleotidyltransferase</keyword>
<dbReference type="Pfam" id="PF13177">
    <property type="entry name" value="DNA_pol3_delta2"/>
    <property type="match status" value="1"/>
</dbReference>
<keyword evidence="10" id="KW-1185">Reference proteome</keyword>
<dbReference type="CDD" id="cd00009">
    <property type="entry name" value="AAA"/>
    <property type="match status" value="1"/>
</dbReference>
<evidence type="ECO:0000256" key="3">
    <source>
        <dbReference type="ARBA" id="ARBA00022679"/>
    </source>
</evidence>
<dbReference type="InterPro" id="IPR015199">
    <property type="entry name" value="DNA_pol_III_delta_C"/>
</dbReference>
<proteinExistence type="predicted"/>
<evidence type="ECO:0000259" key="8">
    <source>
        <dbReference type="SMART" id="SM00382"/>
    </source>
</evidence>
<dbReference type="EMBL" id="JBHSDK010000010">
    <property type="protein sequence ID" value="MFC4334841.1"/>
    <property type="molecule type" value="Genomic_DNA"/>
</dbReference>
<keyword evidence="5" id="KW-0235">DNA replication</keyword>
<dbReference type="Pfam" id="PF09115">
    <property type="entry name" value="DNApol3-delta_C"/>
    <property type="match status" value="1"/>
</dbReference>
<evidence type="ECO:0000313" key="9">
    <source>
        <dbReference type="EMBL" id="MFC4334841.1"/>
    </source>
</evidence>
<evidence type="ECO:0000256" key="4">
    <source>
        <dbReference type="ARBA" id="ARBA00022695"/>
    </source>
</evidence>
<dbReference type="InterPro" id="IPR003593">
    <property type="entry name" value="AAA+_ATPase"/>
</dbReference>